<dbReference type="Proteomes" id="UP001154114">
    <property type="component" value="Chromosome 26"/>
</dbReference>
<keyword evidence="10" id="KW-0464">Manganese</keyword>
<comment type="catalytic activity">
    <reaction evidence="15">
        <text>beta-D-fructose 6-phosphate = dihydroxyacetone + D-glyceraldehyde 3-phosphate</text>
        <dbReference type="Rhea" id="RHEA:28002"/>
        <dbReference type="ChEBI" id="CHEBI:16016"/>
        <dbReference type="ChEBI" id="CHEBI:57634"/>
        <dbReference type="ChEBI" id="CHEBI:59776"/>
    </reaction>
</comment>
<evidence type="ECO:0000256" key="6">
    <source>
        <dbReference type="ARBA" id="ARBA00017414"/>
    </source>
</evidence>
<comment type="similarity">
    <text evidence="5">Belongs to the damage-control phosphatase family. Sugar phosphate phosphatase III subfamily.</text>
</comment>
<evidence type="ECO:0000256" key="12">
    <source>
        <dbReference type="ARBA" id="ARBA00030842"/>
    </source>
</evidence>
<evidence type="ECO:0000256" key="14">
    <source>
        <dbReference type="ARBA" id="ARBA00045980"/>
    </source>
</evidence>
<feature type="region of interest" description="Disordered" evidence="16">
    <location>
        <begin position="301"/>
        <end position="323"/>
    </location>
</feature>
<dbReference type="PANTHER" id="PTHR12260:SF6">
    <property type="entry name" value="DAMAGE-CONTROL PHOSPHATASE ARMT1"/>
    <property type="match status" value="1"/>
</dbReference>
<evidence type="ECO:0000256" key="9">
    <source>
        <dbReference type="ARBA" id="ARBA00022801"/>
    </source>
</evidence>
<dbReference type="AlphaFoldDB" id="A0A9P0FWK0"/>
<feature type="compositionally biased region" description="Pro residues" evidence="16">
    <location>
        <begin position="1"/>
        <end position="13"/>
    </location>
</feature>
<feature type="region of interest" description="Disordered" evidence="16">
    <location>
        <begin position="400"/>
        <end position="435"/>
    </location>
</feature>
<comment type="cofactor">
    <cofactor evidence="4">
        <name>Ni(2+)</name>
        <dbReference type="ChEBI" id="CHEBI:49786"/>
    </cofactor>
</comment>
<feature type="compositionally biased region" description="Pro residues" evidence="16">
    <location>
        <begin position="400"/>
        <end position="416"/>
    </location>
</feature>
<evidence type="ECO:0000256" key="4">
    <source>
        <dbReference type="ARBA" id="ARBA00001967"/>
    </source>
</evidence>
<comment type="catalytic activity">
    <reaction evidence="2">
        <text>beta-D-fructose 1-phosphate + H2O = D-fructose + phosphate</text>
        <dbReference type="Rhea" id="RHEA:35603"/>
        <dbReference type="ChEBI" id="CHEBI:15377"/>
        <dbReference type="ChEBI" id="CHEBI:37721"/>
        <dbReference type="ChEBI" id="CHEBI:43474"/>
        <dbReference type="ChEBI" id="CHEBI:138881"/>
    </reaction>
</comment>
<evidence type="ECO:0000259" key="17">
    <source>
        <dbReference type="Pfam" id="PF01937"/>
    </source>
</evidence>
<evidence type="ECO:0000256" key="2">
    <source>
        <dbReference type="ARBA" id="ARBA00001326"/>
    </source>
</evidence>
<evidence type="ECO:0000256" key="5">
    <source>
        <dbReference type="ARBA" id="ARBA00009519"/>
    </source>
</evidence>
<dbReference type="Pfam" id="PF01937">
    <property type="entry name" value="ARMT1-like_dom"/>
    <property type="match status" value="2"/>
</dbReference>
<feature type="compositionally biased region" description="Low complexity" evidence="16">
    <location>
        <begin position="417"/>
        <end position="428"/>
    </location>
</feature>
<evidence type="ECO:0000256" key="13">
    <source>
        <dbReference type="ARBA" id="ARBA00032801"/>
    </source>
</evidence>
<dbReference type="PANTHER" id="PTHR12260">
    <property type="entry name" value="DAMAGE-CONTROL PHOSPHATASE ARMT1"/>
    <property type="match status" value="1"/>
</dbReference>
<evidence type="ECO:0000256" key="10">
    <source>
        <dbReference type="ARBA" id="ARBA00023211"/>
    </source>
</evidence>
<feature type="region of interest" description="Disordered" evidence="16">
    <location>
        <begin position="1"/>
        <end position="69"/>
    </location>
</feature>
<evidence type="ECO:0000256" key="1">
    <source>
        <dbReference type="ARBA" id="ARBA00000807"/>
    </source>
</evidence>
<dbReference type="OrthoDB" id="541375at2759"/>
<sequence>MSSPKSSPPPGSPPKSGAGSPAKSGAATPQKSGTGSPAREGSPTKGSREKQKSKNSQGEPEQVRRENLPLRKVESEGFYSRPDFIYGGPFIAVKLPSPFLDTATPMNLPLQGTFKKSFAYFSLKDRLPVILTKIIDHLSRDGDKIRSANSASSEDVNSFMQAVAKLKNDLVTNKSYDPLTVDTPEAKKWNEWIANQEHDKYFNNIWLFSECYVYRRLKEACELTKGLSDFDYFEAQKNQAFDQNVELMCIVADRMVNMIVKSEKDKRKNDFITLLKICLWANKADLSLSLGDPVSLADQDKEKPKIVAPPAAPAGKKGKAKAEAPPPAPLYAYDLDPFQVILESKDKILVDDTPKIADQLCAKAEAMNKAVEGNTTFKYKCSCHRLATLAGVPICKEEIPPPPAEPPAPPAPPAAPAPAEGAAPVEGEAAAKPEAPKQIPCPAKMTIPQAVMFDIVCDNAGYELFADLCLAHFLIAQKIVKKVRFHVKNMPWFVSDVTIKDFSYVINACMNSKFEKEIPLTAAGAAAAAASQPPPAAGEEASAPGPKILTAENLRTIATQWDQYFKDGVFVVMAEDYWTYPHPFKDMKKYDYNMYRKLQYAVAVLFKGDLNYRKLLGERNCNPTTTFEQALQGFTPAPLIAVRTVKSELICGLPKGKWDQLTSLDEKWMQSGDYGVIQYYPKGEALKVADRPCMDYCTTCFGVICPEHTDI</sequence>
<accession>A0A9P0FWK0</accession>
<feature type="compositionally biased region" description="Low complexity" evidence="16">
    <location>
        <begin position="306"/>
        <end position="315"/>
    </location>
</feature>
<comment type="function">
    <text evidence="14">Metal-dependent phosphatase that shows phosphatase activity against several substrates, including fructose-1-phosphate and fructose-6-phosphate. Its preference for fructose-1-phosphate, a strong glycating agent that causes DNA damage rather than a canonical yeast metabolite, suggests a damage-control function in hexose phosphate metabolism. Has also been shown to have O-methyltransferase activity that methylates glutamate residues of target proteins to form gamma-glutamyl methyl ester residues. Possibly methylates PCNA, suggesting it is involved in the DNA damage response.</text>
</comment>
<dbReference type="Gene3D" id="3.40.50.10880">
    <property type="entry name" value="Uncharacterised protein PF01937, DUF89, domain 3"/>
    <property type="match status" value="1"/>
</dbReference>
<organism evidence="18 19">
    <name type="scientific">Chrysodeixis includens</name>
    <name type="common">Soybean looper</name>
    <name type="synonym">Pseudoplusia includens</name>
    <dbReference type="NCBI Taxonomy" id="689277"/>
    <lineage>
        <taxon>Eukaryota</taxon>
        <taxon>Metazoa</taxon>
        <taxon>Ecdysozoa</taxon>
        <taxon>Arthropoda</taxon>
        <taxon>Hexapoda</taxon>
        <taxon>Insecta</taxon>
        <taxon>Pterygota</taxon>
        <taxon>Neoptera</taxon>
        <taxon>Endopterygota</taxon>
        <taxon>Lepidoptera</taxon>
        <taxon>Glossata</taxon>
        <taxon>Ditrysia</taxon>
        <taxon>Noctuoidea</taxon>
        <taxon>Noctuidae</taxon>
        <taxon>Plusiinae</taxon>
        <taxon>Chrysodeixis</taxon>
    </lineage>
</organism>
<dbReference type="InterPro" id="IPR002791">
    <property type="entry name" value="ARMT1-like_metal-bd"/>
</dbReference>
<dbReference type="GO" id="GO:0016791">
    <property type="term" value="F:phosphatase activity"/>
    <property type="evidence" value="ECO:0007669"/>
    <property type="project" value="TreeGrafter"/>
</dbReference>
<dbReference type="InterPro" id="IPR039763">
    <property type="entry name" value="ARMT1"/>
</dbReference>
<gene>
    <name evidence="18" type="ORF">CINC_LOCUS8296</name>
</gene>
<evidence type="ECO:0000256" key="11">
    <source>
        <dbReference type="ARBA" id="ARBA00030066"/>
    </source>
</evidence>
<evidence type="ECO:0000256" key="16">
    <source>
        <dbReference type="SAM" id="MobiDB-lite"/>
    </source>
</evidence>
<feature type="domain" description="Damage-control phosphatase ARMT1-like metal-binding" evidence="17">
    <location>
        <begin position="123"/>
        <end position="303"/>
    </location>
</feature>
<reference evidence="18" key="1">
    <citation type="submission" date="2021-12" db="EMBL/GenBank/DDBJ databases">
        <authorList>
            <person name="King R."/>
        </authorList>
    </citation>
    <scope>NUCLEOTIDE SEQUENCE</scope>
</reference>
<dbReference type="Gene3D" id="1.20.930.60">
    <property type="match status" value="1"/>
</dbReference>
<feature type="compositionally biased region" description="Low complexity" evidence="16">
    <location>
        <begin position="14"/>
        <end position="27"/>
    </location>
</feature>
<comment type="catalytic activity">
    <reaction evidence="1">
        <text>L-glutamyl-[protein] + S-adenosyl-L-methionine = [protein]-L-glutamate 5-O-methyl ester + S-adenosyl-L-homocysteine</text>
        <dbReference type="Rhea" id="RHEA:24452"/>
        <dbReference type="Rhea" id="RHEA-COMP:10208"/>
        <dbReference type="Rhea" id="RHEA-COMP:10311"/>
        <dbReference type="ChEBI" id="CHEBI:29973"/>
        <dbReference type="ChEBI" id="CHEBI:57856"/>
        <dbReference type="ChEBI" id="CHEBI:59789"/>
        <dbReference type="ChEBI" id="CHEBI:82795"/>
    </reaction>
</comment>
<keyword evidence="9" id="KW-0378">Hydrolase</keyword>
<comment type="cofactor">
    <cofactor evidence="3">
        <name>Mn(2+)</name>
        <dbReference type="ChEBI" id="CHEBI:29035"/>
    </cofactor>
</comment>
<dbReference type="SUPFAM" id="SSF111321">
    <property type="entry name" value="AF1104-like"/>
    <property type="match status" value="2"/>
</dbReference>
<keyword evidence="8" id="KW-0479">Metal-binding</keyword>
<feature type="domain" description="Damage-control phosphatase ARMT1-like metal-binding" evidence="17">
    <location>
        <begin position="450"/>
        <end position="658"/>
    </location>
</feature>
<keyword evidence="19" id="KW-1185">Reference proteome</keyword>
<dbReference type="EMBL" id="LR824029">
    <property type="protein sequence ID" value="CAH0598628.1"/>
    <property type="molecule type" value="Genomic_DNA"/>
</dbReference>
<keyword evidence="7" id="KW-0533">Nickel</keyword>
<evidence type="ECO:0000313" key="19">
    <source>
        <dbReference type="Proteomes" id="UP001154114"/>
    </source>
</evidence>
<dbReference type="GO" id="GO:0046872">
    <property type="term" value="F:metal ion binding"/>
    <property type="evidence" value="ECO:0007669"/>
    <property type="project" value="UniProtKB-KW"/>
</dbReference>
<evidence type="ECO:0000256" key="7">
    <source>
        <dbReference type="ARBA" id="ARBA00022596"/>
    </source>
</evidence>
<protein>
    <recommendedName>
        <fullName evidence="6">Damage-control phosphatase ARMT1</fullName>
    </recommendedName>
    <alternativeName>
        <fullName evidence="13">Acidic residue methyltransferase 1</fullName>
    </alternativeName>
    <alternativeName>
        <fullName evidence="11">Protein-glutamate O-methyltransferase</fullName>
    </alternativeName>
    <alternativeName>
        <fullName evidence="12">Sugar phosphate phosphatase ARMT1</fullName>
    </alternativeName>
</protein>
<evidence type="ECO:0000313" key="18">
    <source>
        <dbReference type="EMBL" id="CAH0598628.1"/>
    </source>
</evidence>
<evidence type="ECO:0000256" key="8">
    <source>
        <dbReference type="ARBA" id="ARBA00022723"/>
    </source>
</evidence>
<evidence type="ECO:0000256" key="15">
    <source>
        <dbReference type="ARBA" id="ARBA00048809"/>
    </source>
</evidence>
<dbReference type="GO" id="GO:0006974">
    <property type="term" value="P:DNA damage response"/>
    <property type="evidence" value="ECO:0007669"/>
    <property type="project" value="TreeGrafter"/>
</dbReference>
<evidence type="ECO:0000256" key="3">
    <source>
        <dbReference type="ARBA" id="ARBA00001936"/>
    </source>
</evidence>
<name>A0A9P0FWK0_CHRIL</name>
<dbReference type="InterPro" id="IPR036075">
    <property type="entry name" value="ARMT-1-like_metal-bd_sf"/>
</dbReference>
<proteinExistence type="inferred from homology"/>
<dbReference type="GO" id="GO:0005634">
    <property type="term" value="C:nucleus"/>
    <property type="evidence" value="ECO:0007669"/>
    <property type="project" value="TreeGrafter"/>
</dbReference>